<dbReference type="Proteomes" id="UP000237466">
    <property type="component" value="Unassembled WGS sequence"/>
</dbReference>
<keyword evidence="9 10" id="KW-0472">Membrane</keyword>
<evidence type="ECO:0000256" key="10">
    <source>
        <dbReference type="PIRNR" id="PIRNR006291"/>
    </source>
</evidence>
<evidence type="ECO:0000313" key="12">
    <source>
        <dbReference type="EMBL" id="POB49201.1"/>
    </source>
</evidence>
<dbReference type="SUPFAM" id="SSF103054">
    <property type="entry name" value="General secretion pathway protein M, EpsM"/>
    <property type="match status" value="1"/>
</dbReference>
<dbReference type="InterPro" id="IPR007690">
    <property type="entry name" value="T2SS_GspM"/>
</dbReference>
<dbReference type="Pfam" id="PF04612">
    <property type="entry name" value="T2SSM"/>
    <property type="match status" value="1"/>
</dbReference>
<name>A0A2S3R668_VIBVL</name>
<evidence type="ECO:0000256" key="5">
    <source>
        <dbReference type="ARBA" id="ARBA00022519"/>
    </source>
</evidence>
<comment type="similarity">
    <text evidence="2 10">Belongs to the GSP M family.</text>
</comment>
<comment type="function">
    <text evidence="10">Inner membrane component of the type II secretion system required for the energy-dependent secretion of extracellular factors such as proteases and toxins from the periplasm.</text>
</comment>
<evidence type="ECO:0000256" key="7">
    <source>
        <dbReference type="ARBA" id="ARBA00022927"/>
    </source>
</evidence>
<gene>
    <name evidence="12" type="ORF">CRN52_06965</name>
</gene>
<organism evidence="12 13">
    <name type="scientific">Vibrio vulnificus</name>
    <dbReference type="NCBI Taxonomy" id="672"/>
    <lineage>
        <taxon>Bacteria</taxon>
        <taxon>Pseudomonadati</taxon>
        <taxon>Pseudomonadota</taxon>
        <taxon>Gammaproteobacteria</taxon>
        <taxon>Vibrionales</taxon>
        <taxon>Vibrionaceae</taxon>
        <taxon>Vibrio</taxon>
    </lineage>
</organism>
<accession>A0A2S3R668</accession>
<evidence type="ECO:0000256" key="11">
    <source>
        <dbReference type="SAM" id="Phobius"/>
    </source>
</evidence>
<evidence type="ECO:0000313" key="13">
    <source>
        <dbReference type="Proteomes" id="UP000237466"/>
    </source>
</evidence>
<keyword evidence="8 11" id="KW-1133">Transmembrane helix</keyword>
<dbReference type="GO" id="GO:0015627">
    <property type="term" value="C:type II protein secretion system complex"/>
    <property type="evidence" value="ECO:0007669"/>
    <property type="project" value="InterPro"/>
</dbReference>
<reference evidence="12 13" key="1">
    <citation type="journal article" date="2018" name="Front. Microbiol.">
        <title>Phylogeny of Vibrio vulnificus from the Analysis of the Core-Genome: Implications for Intra-Species Taxonomy.</title>
        <authorList>
            <person name="Roig F.J."/>
            <person name="Gonzalez-Candelas F."/>
            <person name="Sanjuan E."/>
            <person name="Fouz B."/>
            <person name="Feil E.J."/>
            <person name="Llorens C."/>
            <person name="Baker-Austin C."/>
            <person name="Oliver J.D."/>
            <person name="Danin-Poleg Y."/>
            <person name="Gibas C.J."/>
            <person name="Kashi Y."/>
            <person name="Gulig P.A."/>
            <person name="Morrison S.S."/>
            <person name="Amaro C."/>
        </authorList>
    </citation>
    <scope>NUCLEOTIDE SEQUENCE [LARGE SCALE GENOMIC DNA]</scope>
    <source>
        <strain evidence="12 13">CECT4608</strain>
    </source>
</reference>
<comment type="caution">
    <text evidence="12">The sequence shown here is derived from an EMBL/GenBank/DDBJ whole genome shotgun (WGS) entry which is preliminary data.</text>
</comment>
<evidence type="ECO:0000256" key="1">
    <source>
        <dbReference type="ARBA" id="ARBA00004377"/>
    </source>
</evidence>
<dbReference type="GO" id="GO:0005886">
    <property type="term" value="C:plasma membrane"/>
    <property type="evidence" value="ECO:0007669"/>
    <property type="project" value="UniProtKB-SubCell"/>
</dbReference>
<evidence type="ECO:0000256" key="2">
    <source>
        <dbReference type="ARBA" id="ARBA00010637"/>
    </source>
</evidence>
<evidence type="ECO:0000256" key="4">
    <source>
        <dbReference type="ARBA" id="ARBA00022475"/>
    </source>
</evidence>
<keyword evidence="5 10" id="KW-0997">Cell inner membrane</keyword>
<evidence type="ECO:0000256" key="6">
    <source>
        <dbReference type="ARBA" id="ARBA00022692"/>
    </source>
</evidence>
<dbReference type="RefSeq" id="WP_103200031.1">
    <property type="nucleotide sequence ID" value="NZ_JAPFIK010000014.1"/>
</dbReference>
<proteinExistence type="inferred from homology"/>
<sequence>MTNLLNMFQAWWSSISQREQRLVVVCGVFGLIGLIYWGVLQPINARAEQAQLRIQSEKQLLSWVSEKADELIGLRASGGVSFSNQPLNQVIASSARQFKVELQRVQPRNEMLQVWVAPMPFNRLVDWLTFLKEKQGIEVEFMDIDRGKESGLVEVNRLQFKRG</sequence>
<protein>
    <recommendedName>
        <fullName evidence="10">Type II secretion system protein M</fullName>
        <shortName evidence="10">T2SS protein M</shortName>
    </recommendedName>
    <alternativeName>
        <fullName evidence="10">General secretion pathway protein M</fullName>
    </alternativeName>
</protein>
<dbReference type="AlphaFoldDB" id="A0A2S3R668"/>
<keyword evidence="4 10" id="KW-1003">Cell membrane</keyword>
<evidence type="ECO:0000256" key="3">
    <source>
        <dbReference type="ARBA" id="ARBA00022448"/>
    </source>
</evidence>
<dbReference type="InterPro" id="IPR023229">
    <property type="entry name" value="T2SS_M_periplasmic_sf"/>
</dbReference>
<keyword evidence="3 10" id="KW-0813">Transport</keyword>
<feature type="transmembrane region" description="Helical" evidence="11">
    <location>
        <begin position="21"/>
        <end position="39"/>
    </location>
</feature>
<evidence type="ECO:0000256" key="9">
    <source>
        <dbReference type="ARBA" id="ARBA00023136"/>
    </source>
</evidence>
<dbReference type="EMBL" id="PDGH01000054">
    <property type="protein sequence ID" value="POB49201.1"/>
    <property type="molecule type" value="Genomic_DNA"/>
</dbReference>
<dbReference type="PIRSF" id="PIRSF006291">
    <property type="entry name" value="GspM"/>
    <property type="match status" value="1"/>
</dbReference>
<comment type="subcellular location">
    <subcellularLocation>
        <location evidence="1">Cell inner membrane</location>
        <topology evidence="1">Single-pass membrane protein</topology>
    </subcellularLocation>
</comment>
<evidence type="ECO:0000256" key="8">
    <source>
        <dbReference type="ARBA" id="ARBA00022989"/>
    </source>
</evidence>
<dbReference type="Gene3D" id="3.30.1360.100">
    <property type="entry name" value="General secretion pathway protein M, EpsM"/>
    <property type="match status" value="1"/>
</dbReference>
<keyword evidence="7 10" id="KW-0653">Protein transport</keyword>
<dbReference type="GO" id="GO:0015628">
    <property type="term" value="P:protein secretion by the type II secretion system"/>
    <property type="evidence" value="ECO:0007669"/>
    <property type="project" value="InterPro"/>
</dbReference>
<keyword evidence="6 11" id="KW-0812">Transmembrane</keyword>